<keyword evidence="3" id="KW-1185">Reference proteome</keyword>
<dbReference type="EMBL" id="MU827307">
    <property type="protein sequence ID" value="KAJ7362144.1"/>
    <property type="molecule type" value="Genomic_DNA"/>
</dbReference>
<evidence type="ECO:0000313" key="3">
    <source>
        <dbReference type="Proteomes" id="UP001163046"/>
    </source>
</evidence>
<name>A0A9W9YRL7_9CNID</name>
<comment type="caution">
    <text evidence="2">The sequence shown here is derived from an EMBL/GenBank/DDBJ whole genome shotgun (WGS) entry which is preliminary data.</text>
</comment>
<evidence type="ECO:0000313" key="2">
    <source>
        <dbReference type="EMBL" id="KAJ7362144.1"/>
    </source>
</evidence>
<dbReference type="Proteomes" id="UP001163046">
    <property type="component" value="Unassembled WGS sequence"/>
</dbReference>
<dbReference type="OrthoDB" id="5972530at2759"/>
<evidence type="ECO:0000256" key="1">
    <source>
        <dbReference type="SAM" id="MobiDB-lite"/>
    </source>
</evidence>
<dbReference type="AlphaFoldDB" id="A0A9W9YRL7"/>
<gene>
    <name evidence="2" type="ORF">OS493_013235</name>
</gene>
<accession>A0A9W9YRL7</accession>
<organism evidence="2 3">
    <name type="scientific">Desmophyllum pertusum</name>
    <dbReference type="NCBI Taxonomy" id="174260"/>
    <lineage>
        <taxon>Eukaryota</taxon>
        <taxon>Metazoa</taxon>
        <taxon>Cnidaria</taxon>
        <taxon>Anthozoa</taxon>
        <taxon>Hexacorallia</taxon>
        <taxon>Scleractinia</taxon>
        <taxon>Caryophylliina</taxon>
        <taxon>Caryophylliidae</taxon>
        <taxon>Desmophyllum</taxon>
    </lineage>
</organism>
<feature type="region of interest" description="Disordered" evidence="1">
    <location>
        <begin position="54"/>
        <end position="76"/>
    </location>
</feature>
<protein>
    <submittedName>
        <fullName evidence="2">Uncharacterized protein</fullName>
    </submittedName>
</protein>
<reference evidence="2" key="1">
    <citation type="submission" date="2023-01" db="EMBL/GenBank/DDBJ databases">
        <title>Genome assembly of the deep-sea coral Lophelia pertusa.</title>
        <authorList>
            <person name="Herrera S."/>
            <person name="Cordes E."/>
        </authorList>
    </citation>
    <scope>NUCLEOTIDE SEQUENCE</scope>
    <source>
        <strain evidence="2">USNM1676648</strain>
        <tissue evidence="2">Polyp</tissue>
    </source>
</reference>
<sequence length="121" mass="13834">MPPKKGKSKITFQIFSTTNYSKFASRFPFLKERQIKAKLLQAWRNTFTSETTKDLKGNIKKTKHRNETPLNGAESDAPAVAKKMLLKRDLNVPPLVHTLADVTPLKREMASPRKKQLKQDV</sequence>
<proteinExistence type="predicted"/>